<dbReference type="OrthoDB" id="768992at2759"/>
<dbReference type="AlphaFoldDB" id="A0A443NB35"/>
<dbReference type="InterPro" id="IPR038943">
    <property type="entry name" value="PLDrp1-like"/>
</dbReference>
<dbReference type="GO" id="GO:0070300">
    <property type="term" value="F:phosphatidic acid binding"/>
    <property type="evidence" value="ECO:0007669"/>
    <property type="project" value="InterPro"/>
</dbReference>
<name>A0A443NB35_9MAGN</name>
<protein>
    <submittedName>
        <fullName evidence="2">Uncharacterized protein</fullName>
    </submittedName>
</protein>
<accession>A0A443NB35</accession>
<feature type="compositionally biased region" description="Basic residues" evidence="1">
    <location>
        <begin position="1"/>
        <end position="12"/>
    </location>
</feature>
<dbReference type="EMBL" id="QPKB01000002">
    <property type="protein sequence ID" value="RWR75729.1"/>
    <property type="molecule type" value="Genomic_DNA"/>
</dbReference>
<keyword evidence="3" id="KW-1185">Reference proteome</keyword>
<reference evidence="2 3" key="1">
    <citation type="journal article" date="2019" name="Nat. Plants">
        <title>Stout camphor tree genome fills gaps in understanding of flowering plant genome evolution.</title>
        <authorList>
            <person name="Chaw S.M."/>
            <person name="Liu Y.C."/>
            <person name="Wu Y.W."/>
            <person name="Wang H.Y."/>
            <person name="Lin C.I."/>
            <person name="Wu C.S."/>
            <person name="Ke H.M."/>
            <person name="Chang L.Y."/>
            <person name="Hsu C.Y."/>
            <person name="Yang H.T."/>
            <person name="Sudianto E."/>
            <person name="Hsu M.H."/>
            <person name="Wu K.P."/>
            <person name="Wang L.N."/>
            <person name="Leebens-Mack J.H."/>
            <person name="Tsai I.J."/>
        </authorList>
    </citation>
    <scope>NUCLEOTIDE SEQUENCE [LARGE SCALE GENOMIC DNA]</scope>
    <source>
        <strain evidence="3">cv. Chaw 1501</strain>
        <tissue evidence="2">Young leaves</tissue>
    </source>
</reference>
<evidence type="ECO:0000313" key="3">
    <source>
        <dbReference type="Proteomes" id="UP000283530"/>
    </source>
</evidence>
<proteinExistence type="predicted"/>
<feature type="region of interest" description="Disordered" evidence="1">
    <location>
        <begin position="1"/>
        <end position="20"/>
    </location>
</feature>
<comment type="caution">
    <text evidence="2">The sequence shown here is derived from an EMBL/GenBank/DDBJ whole genome shotgun (WGS) entry which is preliminary data.</text>
</comment>
<dbReference type="Proteomes" id="UP000283530">
    <property type="component" value="Unassembled WGS sequence"/>
</dbReference>
<sequence>MKLAKKIIRRGSSKSNSGKWVSRCAAPEVERQISKVVEAVVDSPSELNDIEFPEYDPTPYDGGYDIALAYGEPLRPSDEICHPRSSSDPDSRNLEEFSYGSVIAPYGQEPVKADLEKPRDSSGLMQPDVEEKAQNGQELVQIDDKKPQSGNGWANSHVEEKPSPDGYGNWASNPVPSYGCDFWGVDIFSYGNGYGNGYGVGDYEKAMVPYHGEEERNGYEYGMEDIFSYGNGYGNGYGCGDYEKAMVPYHGEEERNGYEYGMEDIFSHGNGYGNGNGYGGGDYEKAMVPYHREEGRNGYEYGMEEPQPEHGYGYEDLFGGWLPLARGEGDSCNPHDADKPSNGNQWNGTADYIFGFSYPYGEGNNDSHSYGNSIYGYEKHRHVQPNHMLLEYQEPLWTPKPTFYQDYEEEIHIQTEYVSLYERHSNAQPQYGHSEYSETSWFQEPGYYEAYQEEGYPGPQYGDDSYSERGEELYYHENYSIYDE</sequence>
<feature type="region of interest" description="Disordered" evidence="1">
    <location>
        <begin position="108"/>
        <end position="168"/>
    </location>
</feature>
<dbReference type="PANTHER" id="PTHR33971:SF1">
    <property type="entry name" value="OS02G0743600 PROTEIN"/>
    <property type="match status" value="1"/>
</dbReference>
<feature type="region of interest" description="Disordered" evidence="1">
    <location>
        <begin position="75"/>
        <end position="95"/>
    </location>
</feature>
<feature type="compositionally biased region" description="Basic and acidic residues" evidence="1">
    <location>
        <begin position="111"/>
        <end position="120"/>
    </location>
</feature>
<gene>
    <name evidence="2" type="ORF">CKAN_00412700</name>
</gene>
<organism evidence="2 3">
    <name type="scientific">Cinnamomum micranthum f. kanehirae</name>
    <dbReference type="NCBI Taxonomy" id="337451"/>
    <lineage>
        <taxon>Eukaryota</taxon>
        <taxon>Viridiplantae</taxon>
        <taxon>Streptophyta</taxon>
        <taxon>Embryophyta</taxon>
        <taxon>Tracheophyta</taxon>
        <taxon>Spermatophyta</taxon>
        <taxon>Magnoliopsida</taxon>
        <taxon>Magnoliidae</taxon>
        <taxon>Laurales</taxon>
        <taxon>Lauraceae</taxon>
        <taxon>Cinnamomum</taxon>
    </lineage>
</organism>
<dbReference type="PANTHER" id="PTHR33971">
    <property type="entry name" value="OS06G0232000 PROTEIN"/>
    <property type="match status" value="1"/>
</dbReference>
<evidence type="ECO:0000256" key="1">
    <source>
        <dbReference type="SAM" id="MobiDB-lite"/>
    </source>
</evidence>
<evidence type="ECO:0000313" key="2">
    <source>
        <dbReference type="EMBL" id="RWR75729.1"/>
    </source>
</evidence>